<gene>
    <name evidence="1" type="ORF">RCOM_0106660</name>
</gene>
<accession>B9SEW4</accession>
<dbReference type="EMBL" id="EQ973939">
    <property type="protein sequence ID" value="EEF37860.1"/>
    <property type="molecule type" value="Genomic_DNA"/>
</dbReference>
<organism evidence="1 2">
    <name type="scientific">Ricinus communis</name>
    <name type="common">Castor bean</name>
    <dbReference type="NCBI Taxonomy" id="3988"/>
    <lineage>
        <taxon>Eukaryota</taxon>
        <taxon>Viridiplantae</taxon>
        <taxon>Streptophyta</taxon>
        <taxon>Embryophyta</taxon>
        <taxon>Tracheophyta</taxon>
        <taxon>Spermatophyta</taxon>
        <taxon>Magnoliopsida</taxon>
        <taxon>eudicotyledons</taxon>
        <taxon>Gunneridae</taxon>
        <taxon>Pentapetalae</taxon>
        <taxon>rosids</taxon>
        <taxon>fabids</taxon>
        <taxon>Malpighiales</taxon>
        <taxon>Euphorbiaceae</taxon>
        <taxon>Acalyphoideae</taxon>
        <taxon>Acalypheae</taxon>
        <taxon>Ricinus</taxon>
    </lineage>
</organism>
<proteinExistence type="predicted"/>
<evidence type="ECO:0000313" key="2">
    <source>
        <dbReference type="Proteomes" id="UP000008311"/>
    </source>
</evidence>
<dbReference type="Proteomes" id="UP000008311">
    <property type="component" value="Unassembled WGS sequence"/>
</dbReference>
<reference evidence="2" key="1">
    <citation type="journal article" date="2010" name="Nat. Biotechnol.">
        <title>Draft genome sequence of the oilseed species Ricinus communis.</title>
        <authorList>
            <person name="Chan A.P."/>
            <person name="Crabtree J."/>
            <person name="Zhao Q."/>
            <person name="Lorenzi H."/>
            <person name="Orvis J."/>
            <person name="Puiu D."/>
            <person name="Melake-Berhan A."/>
            <person name="Jones K.M."/>
            <person name="Redman J."/>
            <person name="Chen G."/>
            <person name="Cahoon E.B."/>
            <person name="Gedil M."/>
            <person name="Stanke M."/>
            <person name="Haas B.J."/>
            <person name="Wortman J.R."/>
            <person name="Fraser-Liggett C.M."/>
            <person name="Ravel J."/>
            <person name="Rabinowicz P.D."/>
        </authorList>
    </citation>
    <scope>NUCLEOTIDE SEQUENCE [LARGE SCALE GENOMIC DNA]</scope>
    <source>
        <strain evidence="2">cv. Hale</strain>
    </source>
</reference>
<keyword evidence="2" id="KW-1185">Reference proteome</keyword>
<evidence type="ECO:0000313" key="1">
    <source>
        <dbReference type="EMBL" id="EEF37860.1"/>
    </source>
</evidence>
<name>B9SEW4_RICCO</name>
<dbReference type="AlphaFoldDB" id="B9SEW4"/>
<protein>
    <submittedName>
        <fullName evidence="1">Uncharacterized protein</fullName>
    </submittedName>
</protein>
<sequence>MSSWETYGKRNLNKLRFVSAVKGQLIIVEPIVADVLFETIRPDTSENTICSMVPILDNRTLVVPT</sequence>
<dbReference type="InParanoid" id="B9SEW4"/>